<dbReference type="GO" id="GO:0030295">
    <property type="term" value="F:protein kinase activator activity"/>
    <property type="evidence" value="ECO:0007669"/>
    <property type="project" value="TreeGrafter"/>
</dbReference>
<evidence type="ECO:0000313" key="19">
    <source>
        <dbReference type="EMBL" id="KUK35898.1"/>
    </source>
</evidence>
<dbReference type="EC" id="2.7.13.3" evidence="4"/>
<dbReference type="InterPro" id="IPR003594">
    <property type="entry name" value="HATPase_dom"/>
</dbReference>
<keyword evidence="6" id="KW-0597">Phosphoprotein</keyword>
<keyword evidence="5" id="KW-1003">Cell membrane</keyword>
<dbReference type="GO" id="GO:0000156">
    <property type="term" value="F:phosphorelay response regulator activity"/>
    <property type="evidence" value="ECO:0007669"/>
    <property type="project" value="TreeGrafter"/>
</dbReference>
<dbReference type="GO" id="GO:0007234">
    <property type="term" value="P:osmosensory signaling via phosphorelay pathway"/>
    <property type="evidence" value="ECO:0007669"/>
    <property type="project" value="TreeGrafter"/>
</dbReference>
<dbReference type="InterPro" id="IPR003660">
    <property type="entry name" value="HAMP_dom"/>
</dbReference>
<dbReference type="AlphaFoldDB" id="A0A101FF51"/>
<dbReference type="SUPFAM" id="SSF158472">
    <property type="entry name" value="HAMP domain-like"/>
    <property type="match status" value="1"/>
</dbReference>
<evidence type="ECO:0000256" key="2">
    <source>
        <dbReference type="ARBA" id="ARBA00004141"/>
    </source>
</evidence>
<feature type="transmembrane region" description="Helical" evidence="15">
    <location>
        <begin position="45"/>
        <end position="67"/>
    </location>
</feature>
<proteinExistence type="predicted"/>
<dbReference type="InterPro" id="IPR050351">
    <property type="entry name" value="BphY/WalK/GraS-like"/>
</dbReference>
<keyword evidence="13" id="KW-0902">Two-component regulatory system</keyword>
<dbReference type="PROSITE" id="PS50109">
    <property type="entry name" value="HIS_KIN"/>
    <property type="match status" value="1"/>
</dbReference>
<evidence type="ECO:0000256" key="3">
    <source>
        <dbReference type="ARBA" id="ARBA00004236"/>
    </source>
</evidence>
<feature type="domain" description="HAMP" evidence="18">
    <location>
        <begin position="68"/>
        <end position="120"/>
    </location>
</feature>
<name>A0A101FF51_9THEO</name>
<dbReference type="Proteomes" id="UP000053326">
    <property type="component" value="Unassembled WGS sequence"/>
</dbReference>
<dbReference type="SMART" id="SM00388">
    <property type="entry name" value="HisKA"/>
    <property type="match status" value="1"/>
</dbReference>
<keyword evidence="11" id="KW-0067">ATP-binding</keyword>
<dbReference type="Gene3D" id="3.30.450.20">
    <property type="entry name" value="PAS domain"/>
    <property type="match status" value="1"/>
</dbReference>
<dbReference type="Gene3D" id="1.10.287.130">
    <property type="match status" value="1"/>
</dbReference>
<evidence type="ECO:0000256" key="13">
    <source>
        <dbReference type="ARBA" id="ARBA00023012"/>
    </source>
</evidence>
<dbReference type="InterPro" id="IPR035965">
    <property type="entry name" value="PAS-like_dom_sf"/>
</dbReference>
<dbReference type="FunFam" id="1.10.287.130:FF:000008">
    <property type="entry name" value="Two-component sensor histidine kinase"/>
    <property type="match status" value="1"/>
</dbReference>
<dbReference type="SMART" id="SM00387">
    <property type="entry name" value="HATPase_c"/>
    <property type="match status" value="1"/>
</dbReference>
<dbReference type="PROSITE" id="PS50885">
    <property type="entry name" value="HAMP"/>
    <property type="match status" value="1"/>
</dbReference>
<evidence type="ECO:0000313" key="20">
    <source>
        <dbReference type="Proteomes" id="UP000053326"/>
    </source>
</evidence>
<dbReference type="Gene3D" id="3.30.565.10">
    <property type="entry name" value="Histidine kinase-like ATPase, C-terminal domain"/>
    <property type="match status" value="1"/>
</dbReference>
<dbReference type="FunFam" id="3.30.565.10:FF:000006">
    <property type="entry name" value="Sensor histidine kinase WalK"/>
    <property type="match status" value="1"/>
</dbReference>
<dbReference type="InterPro" id="IPR036097">
    <property type="entry name" value="HisK_dim/P_sf"/>
</dbReference>
<dbReference type="SMART" id="SM00304">
    <property type="entry name" value="HAMP"/>
    <property type="match status" value="1"/>
</dbReference>
<dbReference type="PATRIC" id="fig|85874.4.peg.969"/>
<dbReference type="InterPro" id="IPR036890">
    <property type="entry name" value="HATPase_C_sf"/>
</dbReference>
<dbReference type="InterPro" id="IPR003661">
    <property type="entry name" value="HisK_dim/P_dom"/>
</dbReference>
<dbReference type="CDD" id="cd00130">
    <property type="entry name" value="PAS"/>
    <property type="match status" value="1"/>
</dbReference>
<evidence type="ECO:0000256" key="15">
    <source>
        <dbReference type="SAM" id="Phobius"/>
    </source>
</evidence>
<feature type="domain" description="Histidine kinase" evidence="16">
    <location>
        <begin position="249"/>
        <end position="467"/>
    </location>
</feature>
<gene>
    <name evidence="19" type="ORF">XD66_1394</name>
</gene>
<dbReference type="SUPFAM" id="SSF55874">
    <property type="entry name" value="ATPase domain of HSP90 chaperone/DNA topoisomerase II/histidine kinase"/>
    <property type="match status" value="1"/>
</dbReference>
<dbReference type="PANTHER" id="PTHR42878">
    <property type="entry name" value="TWO-COMPONENT HISTIDINE KINASE"/>
    <property type="match status" value="1"/>
</dbReference>
<evidence type="ECO:0000256" key="10">
    <source>
        <dbReference type="ARBA" id="ARBA00022777"/>
    </source>
</evidence>
<evidence type="ECO:0000259" key="17">
    <source>
        <dbReference type="PROSITE" id="PS50112"/>
    </source>
</evidence>
<evidence type="ECO:0000256" key="4">
    <source>
        <dbReference type="ARBA" id="ARBA00012438"/>
    </source>
</evidence>
<comment type="catalytic activity">
    <reaction evidence="1">
        <text>ATP + protein L-histidine = ADP + protein N-phospho-L-histidine.</text>
        <dbReference type="EC" id="2.7.13.3"/>
    </reaction>
</comment>
<sequence length="480" mass="53234">MMNRMGIKLTLGFLLILGSALLAFGLAAFRYLPARGREVIVAQEWWPFLAAVSLVFVVSGAAVLVLVRRITHPLGELADVARRLSQGNWGSRVKHPAADELGDLACSLNNLSARIRKTVGDLEESRGQLEAVLTHMGSGVLLVDDGGCIVMVNPVAEEILGIRQEEVRGRSQVEVVRNYSLSQLISEVLGEWRPQRREISLIYPEERILEATAAPVCGEGRERRGVLVVLYDITEIRRLERVRAEFVANVSHELKTPVTSIKGFAETLLEGALYNHRAAEEFVSIINEEAERLSRLIQDLLELSRIESREVKPQPENLDLTVEIKEIVDRLQPRFRKKGLELSTGLPPEAVYVRADRDHLEQILSNLLDNALKYTPEGGRVTVGLLPGEIEVIVVVEDTGIGIPAEDLPRIFERFYRVDKARSRKLGGTGLGLAIVKHLVNANGGRVWVESEPGRGSRFYFSLPAVEGVGETGIYGRDKI</sequence>
<dbReference type="GO" id="GO:0005524">
    <property type="term" value="F:ATP binding"/>
    <property type="evidence" value="ECO:0007669"/>
    <property type="project" value="UniProtKB-KW"/>
</dbReference>
<dbReference type="Pfam" id="PF00512">
    <property type="entry name" value="HisKA"/>
    <property type="match status" value="1"/>
</dbReference>
<reference evidence="20" key="1">
    <citation type="journal article" date="2015" name="MBio">
        <title>Genome-Resolved Metagenomic Analysis Reveals Roles for Candidate Phyla and Other Microbial Community Members in Biogeochemical Transformations in Oil Reservoirs.</title>
        <authorList>
            <person name="Hu P."/>
            <person name="Tom L."/>
            <person name="Singh A."/>
            <person name="Thomas B.C."/>
            <person name="Baker B.J."/>
            <person name="Piceno Y.M."/>
            <person name="Andersen G.L."/>
            <person name="Banfield J.F."/>
        </authorList>
    </citation>
    <scope>NUCLEOTIDE SEQUENCE [LARGE SCALE GENOMIC DNA]</scope>
</reference>
<dbReference type="SUPFAM" id="SSF47384">
    <property type="entry name" value="Homodimeric domain of signal transducing histidine kinase"/>
    <property type="match status" value="1"/>
</dbReference>
<dbReference type="InterPro" id="IPR013767">
    <property type="entry name" value="PAS_fold"/>
</dbReference>
<feature type="domain" description="PAS" evidence="17">
    <location>
        <begin position="125"/>
        <end position="173"/>
    </location>
</feature>
<keyword evidence="9" id="KW-0547">Nucleotide-binding</keyword>
<dbReference type="GO" id="GO:0005886">
    <property type="term" value="C:plasma membrane"/>
    <property type="evidence" value="ECO:0007669"/>
    <property type="project" value="UniProtKB-SubCell"/>
</dbReference>
<evidence type="ECO:0000256" key="6">
    <source>
        <dbReference type="ARBA" id="ARBA00022553"/>
    </source>
</evidence>
<protein>
    <recommendedName>
        <fullName evidence="4">histidine kinase</fullName>
        <ecNumber evidence="4">2.7.13.3</ecNumber>
    </recommendedName>
</protein>
<keyword evidence="12 15" id="KW-1133">Transmembrane helix</keyword>
<keyword evidence="8 15" id="KW-0812">Transmembrane</keyword>
<dbReference type="EMBL" id="LGFO01000219">
    <property type="protein sequence ID" value="KUK35898.1"/>
    <property type="molecule type" value="Genomic_DNA"/>
</dbReference>
<evidence type="ECO:0000256" key="5">
    <source>
        <dbReference type="ARBA" id="ARBA00022475"/>
    </source>
</evidence>
<dbReference type="CDD" id="cd00082">
    <property type="entry name" value="HisKA"/>
    <property type="match status" value="1"/>
</dbReference>
<keyword evidence="10" id="KW-0418">Kinase</keyword>
<comment type="subcellular location">
    <subcellularLocation>
        <location evidence="3">Cell membrane</location>
    </subcellularLocation>
    <subcellularLocation>
        <location evidence="2">Membrane</location>
        <topology evidence="2">Multi-pass membrane protein</topology>
    </subcellularLocation>
</comment>
<dbReference type="InterPro" id="IPR000014">
    <property type="entry name" value="PAS"/>
</dbReference>
<evidence type="ECO:0000256" key="11">
    <source>
        <dbReference type="ARBA" id="ARBA00022840"/>
    </source>
</evidence>
<evidence type="ECO:0000256" key="8">
    <source>
        <dbReference type="ARBA" id="ARBA00022692"/>
    </source>
</evidence>
<dbReference type="Pfam" id="PF02518">
    <property type="entry name" value="HATPase_c"/>
    <property type="match status" value="1"/>
</dbReference>
<dbReference type="Pfam" id="PF00989">
    <property type="entry name" value="PAS"/>
    <property type="match status" value="1"/>
</dbReference>
<organism evidence="19 20">
    <name type="scientific">Thermacetogenium phaeum</name>
    <dbReference type="NCBI Taxonomy" id="85874"/>
    <lineage>
        <taxon>Bacteria</taxon>
        <taxon>Bacillati</taxon>
        <taxon>Bacillota</taxon>
        <taxon>Clostridia</taxon>
        <taxon>Thermoanaerobacterales</taxon>
        <taxon>Thermoanaerobacteraceae</taxon>
        <taxon>Thermacetogenium</taxon>
    </lineage>
</organism>
<dbReference type="InterPro" id="IPR004358">
    <property type="entry name" value="Sig_transdc_His_kin-like_C"/>
</dbReference>
<dbReference type="GO" id="GO:0006355">
    <property type="term" value="P:regulation of DNA-templated transcription"/>
    <property type="evidence" value="ECO:0007669"/>
    <property type="project" value="InterPro"/>
</dbReference>
<dbReference type="NCBIfam" id="NF046044">
    <property type="entry name" value="PnpS"/>
    <property type="match status" value="1"/>
</dbReference>
<comment type="caution">
    <text evidence="19">The sequence shown here is derived from an EMBL/GenBank/DDBJ whole genome shotgun (WGS) entry which is preliminary data.</text>
</comment>
<evidence type="ECO:0000256" key="14">
    <source>
        <dbReference type="ARBA" id="ARBA00023136"/>
    </source>
</evidence>
<keyword evidence="14 15" id="KW-0472">Membrane</keyword>
<dbReference type="PROSITE" id="PS50112">
    <property type="entry name" value="PAS"/>
    <property type="match status" value="1"/>
</dbReference>
<dbReference type="PANTHER" id="PTHR42878:SF7">
    <property type="entry name" value="SENSOR HISTIDINE KINASE GLRK"/>
    <property type="match status" value="1"/>
</dbReference>
<dbReference type="NCBIfam" id="TIGR00229">
    <property type="entry name" value="sensory_box"/>
    <property type="match status" value="1"/>
</dbReference>
<dbReference type="Gene3D" id="6.10.340.10">
    <property type="match status" value="1"/>
</dbReference>
<dbReference type="CDD" id="cd06225">
    <property type="entry name" value="HAMP"/>
    <property type="match status" value="1"/>
</dbReference>
<evidence type="ECO:0000259" key="16">
    <source>
        <dbReference type="PROSITE" id="PS50109"/>
    </source>
</evidence>
<dbReference type="SUPFAM" id="SSF55785">
    <property type="entry name" value="PYP-like sensor domain (PAS domain)"/>
    <property type="match status" value="1"/>
</dbReference>
<dbReference type="GO" id="GO:0000155">
    <property type="term" value="F:phosphorelay sensor kinase activity"/>
    <property type="evidence" value="ECO:0007669"/>
    <property type="project" value="InterPro"/>
</dbReference>
<dbReference type="CDD" id="cd16922">
    <property type="entry name" value="HATPase_EvgS-ArcB-TorS-like"/>
    <property type="match status" value="1"/>
</dbReference>
<evidence type="ECO:0000256" key="12">
    <source>
        <dbReference type="ARBA" id="ARBA00022989"/>
    </source>
</evidence>
<evidence type="ECO:0000256" key="1">
    <source>
        <dbReference type="ARBA" id="ARBA00000085"/>
    </source>
</evidence>
<dbReference type="SMART" id="SM00091">
    <property type="entry name" value="PAS"/>
    <property type="match status" value="1"/>
</dbReference>
<dbReference type="InterPro" id="IPR005467">
    <property type="entry name" value="His_kinase_dom"/>
</dbReference>
<evidence type="ECO:0000256" key="9">
    <source>
        <dbReference type="ARBA" id="ARBA00022741"/>
    </source>
</evidence>
<dbReference type="Pfam" id="PF00672">
    <property type="entry name" value="HAMP"/>
    <property type="match status" value="1"/>
</dbReference>
<evidence type="ECO:0000259" key="18">
    <source>
        <dbReference type="PROSITE" id="PS50885"/>
    </source>
</evidence>
<keyword evidence="7" id="KW-0808">Transferase</keyword>
<evidence type="ECO:0000256" key="7">
    <source>
        <dbReference type="ARBA" id="ARBA00022679"/>
    </source>
</evidence>
<accession>A0A101FF51</accession>
<dbReference type="PRINTS" id="PR00344">
    <property type="entry name" value="BCTRLSENSOR"/>
</dbReference>